<dbReference type="Gene3D" id="3.40.462.20">
    <property type="match status" value="1"/>
</dbReference>
<dbReference type="InterPro" id="IPR016169">
    <property type="entry name" value="FAD-bd_PCMH_sub2"/>
</dbReference>
<dbReference type="EMBL" id="NKUJ01000120">
    <property type="protein sequence ID" value="RMJ12970.1"/>
    <property type="molecule type" value="Genomic_DNA"/>
</dbReference>
<keyword evidence="3" id="KW-0285">Flavoprotein</keyword>
<evidence type="ECO:0000259" key="6">
    <source>
        <dbReference type="PROSITE" id="PS51387"/>
    </source>
</evidence>
<evidence type="ECO:0000256" key="2">
    <source>
        <dbReference type="ARBA" id="ARBA00005466"/>
    </source>
</evidence>
<dbReference type="Pfam" id="PF01565">
    <property type="entry name" value="FAD_binding_4"/>
    <property type="match status" value="1"/>
</dbReference>
<dbReference type="GO" id="GO:0071949">
    <property type="term" value="F:FAD binding"/>
    <property type="evidence" value="ECO:0007669"/>
    <property type="project" value="InterPro"/>
</dbReference>
<evidence type="ECO:0000256" key="5">
    <source>
        <dbReference type="ARBA" id="ARBA00023002"/>
    </source>
</evidence>
<keyword evidence="4" id="KW-0274">FAD</keyword>
<organism evidence="7 8">
    <name type="scientific">Fusarium kuroshium</name>
    <dbReference type="NCBI Taxonomy" id="2010991"/>
    <lineage>
        <taxon>Eukaryota</taxon>
        <taxon>Fungi</taxon>
        <taxon>Dikarya</taxon>
        <taxon>Ascomycota</taxon>
        <taxon>Pezizomycotina</taxon>
        <taxon>Sordariomycetes</taxon>
        <taxon>Hypocreomycetidae</taxon>
        <taxon>Hypocreales</taxon>
        <taxon>Nectriaceae</taxon>
        <taxon>Fusarium</taxon>
        <taxon>Fusarium solani species complex</taxon>
    </lineage>
</organism>
<name>A0A3M2S603_9HYPO</name>
<feature type="domain" description="FAD-binding PCMH-type" evidence="6">
    <location>
        <begin position="48"/>
        <end position="230"/>
    </location>
</feature>
<dbReference type="InterPro" id="IPR012951">
    <property type="entry name" value="BBE"/>
</dbReference>
<dbReference type="GO" id="GO:0016491">
    <property type="term" value="F:oxidoreductase activity"/>
    <property type="evidence" value="ECO:0007669"/>
    <property type="project" value="UniProtKB-KW"/>
</dbReference>
<comment type="similarity">
    <text evidence="2">Belongs to the oxygen-dependent FAD-linked oxidoreductase family.</text>
</comment>
<evidence type="ECO:0000313" key="7">
    <source>
        <dbReference type="EMBL" id="RMJ12970.1"/>
    </source>
</evidence>
<comment type="caution">
    <text evidence="7">The sequence shown here is derived from an EMBL/GenBank/DDBJ whole genome shotgun (WGS) entry which is preliminary data.</text>
</comment>
<keyword evidence="5" id="KW-0560">Oxidoreductase</keyword>
<dbReference type="InterPro" id="IPR036318">
    <property type="entry name" value="FAD-bd_PCMH-like_sf"/>
</dbReference>
<reference evidence="7 8" key="1">
    <citation type="submission" date="2017-06" db="EMBL/GenBank/DDBJ databases">
        <title>Comparative genomic analysis of Ambrosia Fusariam Clade fungi.</title>
        <authorList>
            <person name="Stajich J.E."/>
            <person name="Carrillo J."/>
            <person name="Kijimoto T."/>
            <person name="Eskalen A."/>
            <person name="O'Donnell K."/>
            <person name="Kasson M."/>
        </authorList>
    </citation>
    <scope>NUCLEOTIDE SEQUENCE [LARGE SCALE GENOMIC DNA]</scope>
    <source>
        <strain evidence="7">UCR3666</strain>
    </source>
</reference>
<dbReference type="STRING" id="2010991.A0A3M2S603"/>
<gene>
    <name evidence="7" type="ORF">CDV36_007362</name>
</gene>
<dbReference type="InterPro" id="IPR050416">
    <property type="entry name" value="FAD-linked_Oxidoreductase"/>
</dbReference>
<dbReference type="OrthoDB" id="407275at2759"/>
<accession>A0A3M2S603</accession>
<dbReference type="SUPFAM" id="SSF56176">
    <property type="entry name" value="FAD-binding/transporter-associated domain-like"/>
    <property type="match status" value="1"/>
</dbReference>
<dbReference type="PANTHER" id="PTHR42973">
    <property type="entry name" value="BINDING OXIDOREDUCTASE, PUTATIVE (AFU_ORTHOLOGUE AFUA_1G17690)-RELATED"/>
    <property type="match status" value="1"/>
</dbReference>
<evidence type="ECO:0000256" key="3">
    <source>
        <dbReference type="ARBA" id="ARBA00022630"/>
    </source>
</evidence>
<proteinExistence type="inferred from homology"/>
<evidence type="ECO:0000256" key="4">
    <source>
        <dbReference type="ARBA" id="ARBA00022827"/>
    </source>
</evidence>
<dbReference type="PROSITE" id="PS51387">
    <property type="entry name" value="FAD_PCMH"/>
    <property type="match status" value="1"/>
</dbReference>
<evidence type="ECO:0000256" key="1">
    <source>
        <dbReference type="ARBA" id="ARBA00001974"/>
    </source>
</evidence>
<dbReference type="AlphaFoldDB" id="A0A3M2S603"/>
<comment type="cofactor">
    <cofactor evidence="1">
        <name>FAD</name>
        <dbReference type="ChEBI" id="CHEBI:57692"/>
    </cofactor>
</comment>
<evidence type="ECO:0000313" key="8">
    <source>
        <dbReference type="Proteomes" id="UP000277212"/>
    </source>
</evidence>
<dbReference type="InterPro" id="IPR006094">
    <property type="entry name" value="Oxid_FAD_bind_N"/>
</dbReference>
<sequence>MAQVQNQQDILHLGMEQVGWFKSKKIPVHTPGEVEYERAVANSNLLYRFARPACVLQPEHTSHIRIIIARAKDKKLPICIKNGGHSYAGFSTINDGLLIDLVNMNRVDLDIKKRTVTIQAGAQWGHAYKELINDHHDGWVINGGRCPTVGVSGFILGGGLSPFTRSFGMGSDTLLEATVITADGRTIIAKDADEDTEEAEEQRELFWALRGAGGGNFGVVVELKMELQKLHKDDVVAGRFTWSPKHCEKAQAEFMKTMVKFYTTNWPNEMTIDSTWLCDLKDKREDPAVRFLVYYNGLKEDFNELINEHLDGFREEEKEARKAKGEKEKKLPKQLKRRTLQEKSTRFLHETLVAQWSEETIRAFPSNPTYKIYTSFVFGNGREEIKKITEIIKKEMETFRAEFKGEEGLLQVTWIHCGGKASEKTPSETAYPWREGVYHAYIMIEWKEKFLELDMRAFLGKMNVKLRPFSHSQKAVFINFPDGALTEDAHEEAYFGPNTARLREIKTRLDEDNVFRWSQGIRPAPKGIQPAKGVAMHHDGDGCVNVAGHDEFLLASKLVDMIARKQWGTFSAPPVSALVGGVLGVTGFSF</sequence>
<keyword evidence="8" id="KW-1185">Reference proteome</keyword>
<dbReference type="Proteomes" id="UP000277212">
    <property type="component" value="Unassembled WGS sequence"/>
</dbReference>
<dbReference type="Pfam" id="PF08031">
    <property type="entry name" value="BBE"/>
    <property type="match status" value="1"/>
</dbReference>
<dbReference type="PANTHER" id="PTHR42973:SF39">
    <property type="entry name" value="FAD-BINDING PCMH-TYPE DOMAIN-CONTAINING PROTEIN"/>
    <property type="match status" value="1"/>
</dbReference>
<protein>
    <recommendedName>
        <fullName evidence="6">FAD-binding PCMH-type domain-containing protein</fullName>
    </recommendedName>
</protein>
<dbReference type="InterPro" id="IPR016166">
    <property type="entry name" value="FAD-bd_PCMH"/>
</dbReference>
<dbReference type="Gene3D" id="3.30.465.10">
    <property type="match status" value="1"/>
</dbReference>